<name>A0A0A9EGC0_ARUDO</name>
<evidence type="ECO:0000313" key="1">
    <source>
        <dbReference type="EMBL" id="JAD98053.1"/>
    </source>
</evidence>
<sequence length="12" mass="1456">MHPASQKIWETK</sequence>
<dbReference type="EMBL" id="GBRH01199842">
    <property type="protein sequence ID" value="JAD98053.1"/>
    <property type="molecule type" value="Transcribed_RNA"/>
</dbReference>
<proteinExistence type="predicted"/>
<reference evidence="1" key="1">
    <citation type="submission" date="2014-09" db="EMBL/GenBank/DDBJ databases">
        <authorList>
            <person name="Magalhaes I.L.F."/>
            <person name="Oliveira U."/>
            <person name="Santos F.R."/>
            <person name="Vidigal T.H.D.A."/>
            <person name="Brescovit A.D."/>
            <person name="Santos A.J."/>
        </authorList>
    </citation>
    <scope>NUCLEOTIDE SEQUENCE</scope>
    <source>
        <tissue evidence="1">Shoot tissue taken approximately 20 cm above the soil surface</tissue>
    </source>
</reference>
<protein>
    <submittedName>
        <fullName evidence="1">Uncharacterized protein</fullName>
    </submittedName>
</protein>
<reference evidence="1" key="2">
    <citation type="journal article" date="2015" name="Data Brief">
        <title>Shoot transcriptome of the giant reed, Arundo donax.</title>
        <authorList>
            <person name="Barrero R.A."/>
            <person name="Guerrero F.D."/>
            <person name="Moolhuijzen P."/>
            <person name="Goolsby J.A."/>
            <person name="Tidwell J."/>
            <person name="Bellgard S.E."/>
            <person name="Bellgard M.I."/>
        </authorList>
    </citation>
    <scope>NUCLEOTIDE SEQUENCE</scope>
    <source>
        <tissue evidence="1">Shoot tissue taken approximately 20 cm above the soil surface</tissue>
    </source>
</reference>
<accession>A0A0A9EGC0</accession>
<organism evidence="1">
    <name type="scientific">Arundo donax</name>
    <name type="common">Giant reed</name>
    <name type="synonym">Donax arundinaceus</name>
    <dbReference type="NCBI Taxonomy" id="35708"/>
    <lineage>
        <taxon>Eukaryota</taxon>
        <taxon>Viridiplantae</taxon>
        <taxon>Streptophyta</taxon>
        <taxon>Embryophyta</taxon>
        <taxon>Tracheophyta</taxon>
        <taxon>Spermatophyta</taxon>
        <taxon>Magnoliopsida</taxon>
        <taxon>Liliopsida</taxon>
        <taxon>Poales</taxon>
        <taxon>Poaceae</taxon>
        <taxon>PACMAD clade</taxon>
        <taxon>Arundinoideae</taxon>
        <taxon>Arundineae</taxon>
        <taxon>Arundo</taxon>
    </lineage>
</organism>